<sequence length="111" mass="12658">MNKNIITASIIIALIFSSMVYTQSRLPYLSLNGSYVATDGSGRFFNILKDSSRRDRATFTFYYPSNNQQFTGSIIRRQDNTVVINFDNGERGTLDLMQGGFRFGIITYMKQ</sequence>
<evidence type="ECO:0000313" key="2">
    <source>
        <dbReference type="Proteomes" id="UP001175147"/>
    </source>
</evidence>
<dbReference type="RefSeq" id="WP_304385707.1">
    <property type="nucleotide sequence ID" value="NZ_JAUPBL010000074.1"/>
</dbReference>
<dbReference type="Proteomes" id="UP001175147">
    <property type="component" value="Unassembled WGS sequence"/>
</dbReference>
<keyword evidence="2" id="KW-1185">Reference proteome</keyword>
<reference evidence="1" key="1">
    <citation type="submission" date="2023-07" db="EMBL/GenBank/DDBJ databases">
        <title>Mucosal microbiota of week-old chicken and adult hens.</title>
        <authorList>
            <person name="Volf J."/>
            <person name="Karasova D."/>
            <person name="Crhanova M."/>
            <person name="Faldynova M."/>
            <person name="Prikrylova H."/>
            <person name="Zeman M."/>
            <person name="Babak V."/>
            <person name="Rajova J."/>
            <person name="Rychlik I."/>
        </authorList>
    </citation>
    <scope>NUCLEOTIDE SEQUENCE</scope>
    <source>
        <strain evidence="1">ET902</strain>
    </source>
</reference>
<evidence type="ECO:0000313" key="1">
    <source>
        <dbReference type="EMBL" id="MDO7020270.1"/>
    </source>
</evidence>
<name>A0ABT8YZC5_9SPIR</name>
<gene>
    <name evidence="1" type="ORF">Q5M86_05735</name>
</gene>
<comment type="caution">
    <text evidence="1">The sequence shown here is derived from an EMBL/GenBank/DDBJ whole genome shotgun (WGS) entry which is preliminary data.</text>
</comment>
<dbReference type="EMBL" id="JAUPBM010000055">
    <property type="protein sequence ID" value="MDO7020270.1"/>
    <property type="molecule type" value="Genomic_DNA"/>
</dbReference>
<accession>A0ABT8YZC5</accession>
<organism evidence="1 2">
    <name type="scientific">Brachyspira innocens</name>
    <dbReference type="NCBI Taxonomy" id="13264"/>
    <lineage>
        <taxon>Bacteria</taxon>
        <taxon>Pseudomonadati</taxon>
        <taxon>Spirochaetota</taxon>
        <taxon>Spirochaetia</taxon>
        <taxon>Brachyspirales</taxon>
        <taxon>Brachyspiraceae</taxon>
        <taxon>Brachyspira</taxon>
    </lineage>
</organism>
<protein>
    <submittedName>
        <fullName evidence="1">Uncharacterized protein</fullName>
    </submittedName>
</protein>
<proteinExistence type="predicted"/>